<evidence type="ECO:0000256" key="1">
    <source>
        <dbReference type="ARBA" id="ARBA00008987"/>
    </source>
</evidence>
<accession>A0AA88XG67</accession>
<dbReference type="AlphaFoldDB" id="A0AA88XG67"/>
<evidence type="ECO:0000313" key="4">
    <source>
        <dbReference type="EMBL" id="KAK3083913.1"/>
    </source>
</evidence>
<dbReference type="PANTHER" id="PTHR12452:SF0">
    <property type="entry name" value="THIOREDOXIN DOMAIN-CONTAINING PROTEIN 17"/>
    <property type="match status" value="1"/>
</dbReference>
<comment type="caution">
    <text evidence="4">The sequence shown here is derived from an EMBL/GenBank/DDBJ whole genome shotgun (WGS) entry which is preliminary data.</text>
</comment>
<organism evidence="4 5">
    <name type="scientific">Pinctada imbricata</name>
    <name type="common">Atlantic pearl-oyster</name>
    <name type="synonym">Pinctada martensii</name>
    <dbReference type="NCBI Taxonomy" id="66713"/>
    <lineage>
        <taxon>Eukaryota</taxon>
        <taxon>Metazoa</taxon>
        <taxon>Spiralia</taxon>
        <taxon>Lophotrochozoa</taxon>
        <taxon>Mollusca</taxon>
        <taxon>Bivalvia</taxon>
        <taxon>Autobranchia</taxon>
        <taxon>Pteriomorphia</taxon>
        <taxon>Pterioida</taxon>
        <taxon>Pterioidea</taxon>
        <taxon>Pteriidae</taxon>
        <taxon>Pinctada</taxon>
    </lineage>
</organism>
<dbReference type="Gene3D" id="3.40.30.10">
    <property type="entry name" value="Glutaredoxin"/>
    <property type="match status" value="1"/>
</dbReference>
<protein>
    <recommendedName>
        <fullName evidence="2">Thioredoxin domain-containing protein 17</fullName>
    </recommendedName>
</protein>
<dbReference type="GO" id="GO:0005829">
    <property type="term" value="C:cytosol"/>
    <property type="evidence" value="ECO:0007669"/>
    <property type="project" value="TreeGrafter"/>
</dbReference>
<dbReference type="GO" id="GO:0047134">
    <property type="term" value="F:protein-disulfide reductase [NAD(P)H] activity"/>
    <property type="evidence" value="ECO:0007669"/>
    <property type="project" value="InterPro"/>
</dbReference>
<evidence type="ECO:0000313" key="5">
    <source>
        <dbReference type="Proteomes" id="UP001186944"/>
    </source>
</evidence>
<dbReference type="InterPro" id="IPR010357">
    <property type="entry name" value="TXNDC17_dom"/>
</dbReference>
<feature type="domain" description="Thioredoxin" evidence="3">
    <location>
        <begin position="9"/>
        <end position="73"/>
    </location>
</feature>
<evidence type="ECO:0000259" key="3">
    <source>
        <dbReference type="Pfam" id="PF06110"/>
    </source>
</evidence>
<proteinExistence type="inferred from homology"/>
<evidence type="ECO:0000256" key="2">
    <source>
        <dbReference type="ARBA" id="ARBA00016949"/>
    </source>
</evidence>
<name>A0AA88XG67_PINIB</name>
<gene>
    <name evidence="4" type="ORF">FSP39_005236</name>
</gene>
<keyword evidence="5" id="KW-1185">Reference proteome</keyword>
<dbReference type="EMBL" id="VSWD01000013">
    <property type="protein sequence ID" value="KAK3083913.1"/>
    <property type="molecule type" value="Genomic_DNA"/>
</dbReference>
<dbReference type="InterPro" id="IPR045108">
    <property type="entry name" value="TXNDC17-like"/>
</dbReference>
<dbReference type="Proteomes" id="UP001186944">
    <property type="component" value="Unassembled WGS sequence"/>
</dbReference>
<comment type="similarity">
    <text evidence="1">Belongs to the thioredoxin family.</text>
</comment>
<sequence>MAKHVKCEGIDEFKAEAQKHKGKTVFVLFSGSTDKDGKSWCPDCETAHPVIERNLQHIPEDAVYIYCSVGDRD</sequence>
<dbReference type="Pfam" id="PF06110">
    <property type="entry name" value="TXD17-like_Trx"/>
    <property type="match status" value="1"/>
</dbReference>
<dbReference type="PANTHER" id="PTHR12452">
    <property type="entry name" value="42-9-9 PROTEIN-RELATED"/>
    <property type="match status" value="1"/>
</dbReference>
<dbReference type="SUPFAM" id="SSF52833">
    <property type="entry name" value="Thioredoxin-like"/>
    <property type="match status" value="1"/>
</dbReference>
<reference evidence="4" key="1">
    <citation type="submission" date="2019-08" db="EMBL/GenBank/DDBJ databases">
        <title>The improved chromosome-level genome for the pearl oyster Pinctada fucata martensii using PacBio sequencing and Hi-C.</title>
        <authorList>
            <person name="Zheng Z."/>
        </authorList>
    </citation>
    <scope>NUCLEOTIDE SEQUENCE</scope>
    <source>
        <strain evidence="4">ZZ-2019</strain>
        <tissue evidence="4">Adductor muscle</tissue>
    </source>
</reference>
<dbReference type="InterPro" id="IPR036249">
    <property type="entry name" value="Thioredoxin-like_sf"/>
</dbReference>